<organism evidence="2 3">
    <name type="scientific">Kwoniella shandongensis</name>
    <dbReference type="NCBI Taxonomy" id="1734106"/>
    <lineage>
        <taxon>Eukaryota</taxon>
        <taxon>Fungi</taxon>
        <taxon>Dikarya</taxon>
        <taxon>Basidiomycota</taxon>
        <taxon>Agaricomycotina</taxon>
        <taxon>Tremellomycetes</taxon>
        <taxon>Tremellales</taxon>
        <taxon>Cryptococcaceae</taxon>
        <taxon>Kwoniella</taxon>
    </lineage>
</organism>
<reference evidence="2" key="2">
    <citation type="submission" date="2024-01" db="EMBL/GenBank/DDBJ databases">
        <title>Comparative genomics of Cryptococcus and Kwoniella reveals pathogenesis evolution and contrasting modes of karyotype evolution via chromosome fusion or intercentromeric recombination.</title>
        <authorList>
            <person name="Coelho M.A."/>
            <person name="David-Palma M."/>
            <person name="Shea T."/>
            <person name="Bowers K."/>
            <person name="McGinley-Smith S."/>
            <person name="Mohammad A.W."/>
            <person name="Gnirke A."/>
            <person name="Yurkov A.M."/>
            <person name="Nowrousian M."/>
            <person name="Sun S."/>
            <person name="Cuomo C.A."/>
            <person name="Heitman J."/>
        </authorList>
    </citation>
    <scope>NUCLEOTIDE SEQUENCE</scope>
    <source>
        <strain evidence="2">CBS 12478</strain>
    </source>
</reference>
<evidence type="ECO:0000313" key="3">
    <source>
        <dbReference type="Proteomes" id="UP000322225"/>
    </source>
</evidence>
<feature type="compositionally biased region" description="Polar residues" evidence="1">
    <location>
        <begin position="264"/>
        <end position="279"/>
    </location>
</feature>
<evidence type="ECO:0000313" key="2">
    <source>
        <dbReference type="EMBL" id="WWD21347.1"/>
    </source>
</evidence>
<feature type="compositionally biased region" description="Polar residues" evidence="1">
    <location>
        <begin position="62"/>
        <end position="75"/>
    </location>
</feature>
<feature type="compositionally biased region" description="Polar residues" evidence="1">
    <location>
        <begin position="318"/>
        <end position="332"/>
    </location>
</feature>
<evidence type="ECO:0000256" key="1">
    <source>
        <dbReference type="SAM" id="MobiDB-lite"/>
    </source>
</evidence>
<dbReference type="Proteomes" id="UP000322225">
    <property type="component" value="Chromosome 10"/>
</dbReference>
<sequence>MPVAIPSTNYTLPDIFKSPKSPKRFLTAFHTNPANSTSSTPPPVPPLPPTPDAYAGERKPTRSPNWSNSSTTLSNYRHPFAYPTPGAAATDGPQPQPSTQREYGGATVVRTPQDALADMRSLPSASAPLSTSTMSINDSPPRSSKLDIRRSTSVKGKLANTLIPSHGKKKSTSHDEFRLEDVLGVRLSNKVGVDSSQWARESEEEIERTRTRNARDSSPRSSSSDTTPSSGSWSATTPNSPKSDFGGIDKVHKVDETQGRSFVESLTPSSPASCYSPTETLRKDTFQPIPPFLPSVTSTITNSYSNSNSDKKHAKQPPISSRPTTLRPSVSQRPGPISVPRNSPIYDKQIGS</sequence>
<reference evidence="2" key="1">
    <citation type="submission" date="2017-08" db="EMBL/GenBank/DDBJ databases">
        <authorList>
            <person name="Cuomo C."/>
            <person name="Billmyre B."/>
            <person name="Heitman J."/>
        </authorList>
    </citation>
    <scope>NUCLEOTIDE SEQUENCE</scope>
    <source>
        <strain evidence="2">CBS 12478</strain>
    </source>
</reference>
<feature type="compositionally biased region" description="Low complexity" evidence="1">
    <location>
        <begin position="219"/>
        <end position="234"/>
    </location>
</feature>
<feature type="compositionally biased region" description="Basic and acidic residues" evidence="1">
    <location>
        <begin position="207"/>
        <end position="218"/>
    </location>
</feature>
<name>A0A5M6BT07_9TREE</name>
<gene>
    <name evidence="2" type="ORF">CI109_105831</name>
</gene>
<feature type="compositionally biased region" description="Low complexity" evidence="1">
    <location>
        <begin position="121"/>
        <end position="133"/>
    </location>
</feature>
<keyword evidence="3" id="KW-1185">Reference proteome</keyword>
<dbReference type="AlphaFoldDB" id="A0A5M6BT07"/>
<proteinExistence type="predicted"/>
<feature type="compositionally biased region" description="Basic and acidic residues" evidence="1">
    <location>
        <begin position="172"/>
        <end position="183"/>
    </location>
</feature>
<feature type="compositionally biased region" description="Pro residues" evidence="1">
    <location>
        <begin position="40"/>
        <end position="51"/>
    </location>
</feature>
<dbReference type="EMBL" id="CP144060">
    <property type="protein sequence ID" value="WWD21347.1"/>
    <property type="molecule type" value="Genomic_DNA"/>
</dbReference>
<dbReference type="GeneID" id="43591026"/>
<feature type="compositionally biased region" description="Polar residues" evidence="1">
    <location>
        <begin position="1"/>
        <end position="11"/>
    </location>
</feature>
<feature type="region of interest" description="Disordered" evidence="1">
    <location>
        <begin position="1"/>
        <end position="352"/>
    </location>
</feature>
<dbReference type="KEGG" id="ksn:43591026"/>
<protein>
    <submittedName>
        <fullName evidence="2">Uncharacterized protein</fullName>
    </submittedName>
</protein>
<feature type="compositionally biased region" description="Low complexity" evidence="1">
    <location>
        <begin position="295"/>
        <end position="308"/>
    </location>
</feature>
<feature type="compositionally biased region" description="Basic and acidic residues" evidence="1">
    <location>
        <begin position="247"/>
        <end position="258"/>
    </location>
</feature>
<accession>A0A5M6BT07</accession>
<dbReference type="RefSeq" id="XP_031858914.1">
    <property type="nucleotide sequence ID" value="XM_032006862.1"/>
</dbReference>